<dbReference type="Proteomes" id="UP000323011">
    <property type="component" value="Unassembled WGS sequence"/>
</dbReference>
<evidence type="ECO:0000313" key="7">
    <source>
        <dbReference type="Proteomes" id="UP000323011"/>
    </source>
</evidence>
<evidence type="ECO:0000313" key="6">
    <source>
        <dbReference type="Proteomes" id="UP000322899"/>
    </source>
</evidence>
<keyword evidence="7" id="KW-1185">Reference proteome</keyword>
<feature type="region of interest" description="Disordered" evidence="1">
    <location>
        <begin position="98"/>
        <end position="119"/>
    </location>
</feature>
<dbReference type="EMBL" id="VLTO01000036">
    <property type="protein sequence ID" value="KAA0173187.1"/>
    <property type="molecule type" value="Genomic_DNA"/>
</dbReference>
<evidence type="ECO:0000313" key="4">
    <source>
        <dbReference type="EMBL" id="KAA0160058.1"/>
    </source>
</evidence>
<name>A0A5A8C7E9_CAFRO</name>
<evidence type="ECO:0000259" key="2">
    <source>
        <dbReference type="Pfam" id="PF05347"/>
    </source>
</evidence>
<dbReference type="EMBL" id="VLTN01000047">
    <property type="protein sequence ID" value="KAA0149002.1"/>
    <property type="molecule type" value="Genomic_DNA"/>
</dbReference>
<organism evidence="3 7">
    <name type="scientific">Cafeteria roenbergensis</name>
    <name type="common">Marine flagellate</name>
    <dbReference type="NCBI Taxonomy" id="33653"/>
    <lineage>
        <taxon>Eukaryota</taxon>
        <taxon>Sar</taxon>
        <taxon>Stramenopiles</taxon>
        <taxon>Bigyra</taxon>
        <taxon>Opalozoa</taxon>
        <taxon>Bicosoecida</taxon>
        <taxon>Cafeteriaceae</taxon>
        <taxon>Cafeteria</taxon>
    </lineage>
</organism>
<proteinExistence type="predicted"/>
<sequence length="145" mass="16603">MIGSTRASRLYRQMLVMARALPEARRAKATKQIMDGFHAGRDEDAAERVTELLHDATKRLSFMRTLVPPHLRPDFADGTQQGFQQYVVRDGRVEDGAARRKEKAKYSNWRQGNLDPDDVAKHHDQMRRFQFMDRPGGPPTGPVWG</sequence>
<reference evidence="6 7" key="1">
    <citation type="submission" date="2019-07" db="EMBL/GenBank/DDBJ databases">
        <title>Genomes of Cafeteria roenbergensis.</title>
        <authorList>
            <person name="Fischer M.G."/>
            <person name="Hackl T."/>
            <person name="Roman M."/>
        </authorList>
    </citation>
    <scope>NUCLEOTIDE SEQUENCE [LARGE SCALE GENOMIC DNA]</scope>
    <source>
        <strain evidence="3 7">BVI</strain>
        <strain evidence="4 8">Cflag</strain>
        <strain evidence="5 6">E4-10P</strain>
    </source>
</reference>
<evidence type="ECO:0000313" key="3">
    <source>
        <dbReference type="EMBL" id="KAA0149002.1"/>
    </source>
</evidence>
<protein>
    <recommendedName>
        <fullName evidence="2">Complex 1 LYR protein domain-containing protein</fullName>
    </recommendedName>
</protein>
<comment type="caution">
    <text evidence="3">The sequence shown here is derived from an EMBL/GenBank/DDBJ whole genome shotgun (WGS) entry which is preliminary data.</text>
</comment>
<dbReference type="Proteomes" id="UP000322899">
    <property type="component" value="Unassembled WGS sequence"/>
</dbReference>
<feature type="domain" description="Complex 1 LYR protein" evidence="2">
    <location>
        <begin position="7"/>
        <end position="60"/>
    </location>
</feature>
<gene>
    <name evidence="5" type="ORF">FNF27_05275</name>
    <name evidence="3" type="ORF">FNF29_06293</name>
    <name evidence="4" type="ORF">FNF31_04517</name>
</gene>
<accession>A0A5A8C7E9</accession>
<dbReference type="Proteomes" id="UP000325113">
    <property type="component" value="Unassembled WGS sequence"/>
</dbReference>
<evidence type="ECO:0000313" key="5">
    <source>
        <dbReference type="EMBL" id="KAA0173187.1"/>
    </source>
</evidence>
<evidence type="ECO:0000256" key="1">
    <source>
        <dbReference type="SAM" id="MobiDB-lite"/>
    </source>
</evidence>
<dbReference type="Pfam" id="PF05347">
    <property type="entry name" value="Complex1_LYR"/>
    <property type="match status" value="1"/>
</dbReference>
<dbReference type="AlphaFoldDB" id="A0A5A8C7E9"/>
<dbReference type="OrthoDB" id="10252184at2759"/>
<dbReference type="EMBL" id="VLTM01000048">
    <property type="protein sequence ID" value="KAA0160058.1"/>
    <property type="molecule type" value="Genomic_DNA"/>
</dbReference>
<evidence type="ECO:0000313" key="8">
    <source>
        <dbReference type="Proteomes" id="UP000325113"/>
    </source>
</evidence>
<dbReference type="InterPro" id="IPR008011">
    <property type="entry name" value="Complex1_LYR_dom"/>
</dbReference>